<dbReference type="EMBL" id="VXIV02003210">
    <property type="protein sequence ID" value="KAF6019820.1"/>
    <property type="molecule type" value="Genomic_DNA"/>
</dbReference>
<sequence>MGNNCSSLENIAKNEYLCRLCGNESINENDPFWNSLLAFSLVDLDLVAVSSSNSKLLEDTVMPLCKNMSINNVKTGNFHTQVNYFIRRLDEVITHEVSDSENLINPFTWQVLNCLFIIRNICKYFVCNLSEEVIIQQFLRPDAGSSDSGPDNTISNFIGSLTKGLTQLPVHETTILLHLEMVNTLLAILGMVMYDSDCATNNVFYIEIMEGESSKYAVPLTKSLLTSYAMFDKLPSYIYKTDEASSLSSTLWSVMTLGMSGSARSEVKHVNHGLQSLLLLLVLSNHPYTGNMYTKTLATLIDDDKQPLVKPEVGFCTFCLDIDSIFY</sequence>
<dbReference type="GO" id="GO:0007030">
    <property type="term" value="P:Golgi organization"/>
    <property type="evidence" value="ECO:0007669"/>
    <property type="project" value="TreeGrafter"/>
</dbReference>
<dbReference type="PANTHER" id="PTHR12895">
    <property type="entry name" value="DYMECLIN"/>
    <property type="match status" value="1"/>
</dbReference>
<evidence type="ECO:0000313" key="5">
    <source>
        <dbReference type="EMBL" id="KAF6019820.1"/>
    </source>
</evidence>
<dbReference type="AlphaFoldDB" id="A0A7J7J0X0"/>
<evidence type="ECO:0000256" key="3">
    <source>
        <dbReference type="ARBA" id="ARBA00022707"/>
    </source>
</evidence>
<keyword evidence="6" id="KW-1185">Reference proteome</keyword>
<dbReference type="OrthoDB" id="10253409at2759"/>
<keyword evidence="3" id="KW-0519">Myristate</keyword>
<reference evidence="5" key="1">
    <citation type="submission" date="2020-06" db="EMBL/GenBank/DDBJ databases">
        <title>Draft genome of Bugula neritina, a colonial animal packing powerful symbionts and potential medicines.</title>
        <authorList>
            <person name="Rayko M."/>
        </authorList>
    </citation>
    <scope>NUCLEOTIDE SEQUENCE [LARGE SCALE GENOMIC DNA]</scope>
    <source>
        <strain evidence="5">Kwan_BN1</strain>
    </source>
</reference>
<comment type="caution">
    <text evidence="5">The sequence shown here is derived from an EMBL/GenBank/DDBJ whole genome shotgun (WGS) entry which is preliminary data.</text>
</comment>
<dbReference type="PANTHER" id="PTHR12895:SF9">
    <property type="entry name" value="DYMECLIN"/>
    <property type="match status" value="1"/>
</dbReference>
<accession>A0A7J7J0X0</accession>
<dbReference type="Pfam" id="PF09742">
    <property type="entry name" value="Dymeclin"/>
    <property type="match status" value="1"/>
</dbReference>
<evidence type="ECO:0000256" key="1">
    <source>
        <dbReference type="ARBA" id="ARBA00010603"/>
    </source>
</evidence>
<evidence type="ECO:0000313" key="6">
    <source>
        <dbReference type="Proteomes" id="UP000593567"/>
    </source>
</evidence>
<proteinExistence type="inferred from homology"/>
<keyword evidence="4" id="KW-0449">Lipoprotein</keyword>
<dbReference type="Proteomes" id="UP000593567">
    <property type="component" value="Unassembled WGS sequence"/>
</dbReference>
<comment type="similarity">
    <text evidence="1">Belongs to the dymeclin family.</text>
</comment>
<protein>
    <recommendedName>
        <fullName evidence="2">Dymeclin</fullName>
    </recommendedName>
</protein>
<organism evidence="5 6">
    <name type="scientific">Bugula neritina</name>
    <name type="common">Brown bryozoan</name>
    <name type="synonym">Sertularia neritina</name>
    <dbReference type="NCBI Taxonomy" id="10212"/>
    <lineage>
        <taxon>Eukaryota</taxon>
        <taxon>Metazoa</taxon>
        <taxon>Spiralia</taxon>
        <taxon>Lophotrochozoa</taxon>
        <taxon>Bryozoa</taxon>
        <taxon>Gymnolaemata</taxon>
        <taxon>Cheilostomatida</taxon>
        <taxon>Flustrina</taxon>
        <taxon>Buguloidea</taxon>
        <taxon>Bugulidae</taxon>
        <taxon>Bugula</taxon>
    </lineage>
</organism>
<evidence type="ECO:0000256" key="4">
    <source>
        <dbReference type="ARBA" id="ARBA00023288"/>
    </source>
</evidence>
<gene>
    <name evidence="5" type="ORF">EB796_021859</name>
</gene>
<name>A0A7J7J0X0_BUGNE</name>
<dbReference type="InterPro" id="IPR019142">
    <property type="entry name" value="Dymeclin"/>
</dbReference>
<evidence type="ECO:0000256" key="2">
    <source>
        <dbReference type="ARBA" id="ARBA00015736"/>
    </source>
</evidence>
<dbReference type="GO" id="GO:0005794">
    <property type="term" value="C:Golgi apparatus"/>
    <property type="evidence" value="ECO:0007669"/>
    <property type="project" value="TreeGrafter"/>
</dbReference>